<dbReference type="GO" id="GO:0004731">
    <property type="term" value="F:purine-nucleoside phosphorylase activity"/>
    <property type="evidence" value="ECO:0007669"/>
    <property type="project" value="TreeGrafter"/>
</dbReference>
<dbReference type="InterPro" id="IPR000845">
    <property type="entry name" value="Nucleoside_phosphorylase_d"/>
</dbReference>
<reference evidence="6" key="1">
    <citation type="submission" date="2016-11" db="EMBL/GenBank/DDBJ databases">
        <authorList>
            <person name="Varghese N."/>
            <person name="Submissions S."/>
        </authorList>
    </citation>
    <scope>NUCLEOTIDE SEQUENCE [LARGE SCALE GENOMIC DNA]</scope>
    <source>
        <strain evidence="6">DSM 27370</strain>
    </source>
</reference>
<evidence type="ECO:0000259" key="4">
    <source>
        <dbReference type="Pfam" id="PF01048"/>
    </source>
</evidence>
<dbReference type="PANTHER" id="PTHR43691:SF11">
    <property type="entry name" value="FI09636P-RELATED"/>
    <property type="match status" value="1"/>
</dbReference>
<proteinExistence type="predicted"/>
<evidence type="ECO:0000256" key="1">
    <source>
        <dbReference type="ARBA" id="ARBA00011888"/>
    </source>
</evidence>
<sequence>MRIIPESELIINSDGSVFHLHLKPEQLSDKIIMMGDPSRVTLTASFFDSIECEVASREFHTITGTYKGKRITALSHGIGPDNIDIVITELDALANVNFKTREVKKDFKQLTMVRVGTSGGLQPHCPIGSYVVSAKSIGFDGVLNYYEGRNAVSELGFEEAFKRHVNWSPLHCSPYVVKADESLVEQIGHDMIKGATISAIGFYGPQGRYVRMPLANPDLNSRIESFEYQGDVITNYEMESAPLAGLGKLMGHRAMTVCSIIANRLAGESNSNYKGSIEDLLKTVLDRI</sequence>
<dbReference type="GO" id="GO:0005829">
    <property type="term" value="C:cytosol"/>
    <property type="evidence" value="ECO:0007669"/>
    <property type="project" value="TreeGrafter"/>
</dbReference>
<dbReference type="STRING" id="1346286.SAMN05444362_101208"/>
<dbReference type="Gene3D" id="3.40.50.1580">
    <property type="entry name" value="Nucleoside phosphorylase domain"/>
    <property type="match status" value="1"/>
</dbReference>
<dbReference type="Pfam" id="PF01048">
    <property type="entry name" value="PNP_UDP_1"/>
    <property type="match status" value="1"/>
</dbReference>
<dbReference type="EMBL" id="FQUC01000001">
    <property type="protein sequence ID" value="SHE38198.1"/>
    <property type="molecule type" value="Genomic_DNA"/>
</dbReference>
<dbReference type="InterPro" id="IPR035994">
    <property type="entry name" value="Nucleoside_phosphorylase_sf"/>
</dbReference>
<feature type="domain" description="Nucleoside phosphorylase" evidence="4">
    <location>
        <begin position="31"/>
        <end position="269"/>
    </location>
</feature>
<dbReference type="PANTHER" id="PTHR43691">
    <property type="entry name" value="URIDINE PHOSPHORYLASE"/>
    <property type="match status" value="1"/>
</dbReference>
<dbReference type="SUPFAM" id="SSF53167">
    <property type="entry name" value="Purine and uridine phosphorylases"/>
    <property type="match status" value="1"/>
</dbReference>
<dbReference type="GO" id="GO:0004850">
    <property type="term" value="F:uridine phosphorylase activity"/>
    <property type="evidence" value="ECO:0007669"/>
    <property type="project" value="UniProtKB-EC"/>
</dbReference>
<protein>
    <recommendedName>
        <fullName evidence="2">Uridine phosphorylase</fullName>
        <ecNumber evidence="1">2.4.2.3</ecNumber>
    </recommendedName>
</protein>
<evidence type="ECO:0000313" key="6">
    <source>
        <dbReference type="Proteomes" id="UP000184480"/>
    </source>
</evidence>
<dbReference type="OrthoDB" id="9772602at2"/>
<evidence type="ECO:0000313" key="5">
    <source>
        <dbReference type="EMBL" id="SHE38198.1"/>
    </source>
</evidence>
<organism evidence="5 6">
    <name type="scientific">Dysgonomonas macrotermitis</name>
    <dbReference type="NCBI Taxonomy" id="1346286"/>
    <lineage>
        <taxon>Bacteria</taxon>
        <taxon>Pseudomonadati</taxon>
        <taxon>Bacteroidota</taxon>
        <taxon>Bacteroidia</taxon>
        <taxon>Bacteroidales</taxon>
        <taxon>Dysgonomonadaceae</taxon>
        <taxon>Dysgonomonas</taxon>
    </lineage>
</organism>
<dbReference type="GO" id="GO:0006152">
    <property type="term" value="P:purine nucleoside catabolic process"/>
    <property type="evidence" value="ECO:0007669"/>
    <property type="project" value="TreeGrafter"/>
</dbReference>
<comment type="catalytic activity">
    <reaction evidence="3">
        <text>uridine + phosphate = alpha-D-ribose 1-phosphate + uracil</text>
        <dbReference type="Rhea" id="RHEA:24388"/>
        <dbReference type="ChEBI" id="CHEBI:16704"/>
        <dbReference type="ChEBI" id="CHEBI:17568"/>
        <dbReference type="ChEBI" id="CHEBI:43474"/>
        <dbReference type="ChEBI" id="CHEBI:57720"/>
        <dbReference type="EC" id="2.4.2.3"/>
    </reaction>
</comment>
<dbReference type="EC" id="2.4.2.3" evidence="1"/>
<keyword evidence="6" id="KW-1185">Reference proteome</keyword>
<dbReference type="Proteomes" id="UP000184480">
    <property type="component" value="Unassembled WGS sequence"/>
</dbReference>
<dbReference type="AlphaFoldDB" id="A0A1M4T147"/>
<evidence type="ECO:0000256" key="2">
    <source>
        <dbReference type="ARBA" id="ARBA00021980"/>
    </source>
</evidence>
<evidence type="ECO:0000256" key="3">
    <source>
        <dbReference type="ARBA" id="ARBA00048447"/>
    </source>
</evidence>
<dbReference type="RefSeq" id="WP_062175315.1">
    <property type="nucleotide sequence ID" value="NZ_BBXL01000001.1"/>
</dbReference>
<name>A0A1M4T147_9BACT</name>
<dbReference type="CDD" id="cd00436">
    <property type="entry name" value="UP_TbUP-like"/>
    <property type="match status" value="1"/>
</dbReference>
<gene>
    <name evidence="5" type="ORF">SAMN05444362_101208</name>
</gene>
<accession>A0A1M4T147</accession>